<feature type="region of interest" description="Disordered" evidence="1">
    <location>
        <begin position="791"/>
        <end position="813"/>
    </location>
</feature>
<evidence type="ECO:0000313" key="3">
    <source>
        <dbReference type="RefSeq" id="XP_030546059.1"/>
    </source>
</evidence>
<feature type="compositionally biased region" description="Polar residues" evidence="1">
    <location>
        <begin position="946"/>
        <end position="955"/>
    </location>
</feature>
<feature type="compositionally biased region" description="Acidic residues" evidence="1">
    <location>
        <begin position="1121"/>
        <end position="1145"/>
    </location>
</feature>
<feature type="compositionally biased region" description="Basic and acidic residues" evidence="1">
    <location>
        <begin position="1325"/>
        <end position="1338"/>
    </location>
</feature>
<feature type="compositionally biased region" description="Basic and acidic residues" evidence="1">
    <location>
        <begin position="666"/>
        <end position="677"/>
    </location>
</feature>
<sequence length="1410" mass="154516">MKSEMPLDYAVFQLSPKRSRCELIASSNGNSEKLASGLVKPFVAHLKVAEEQFARAAQSIKLETRKHNSGQTWFTKGTLERFVRFVSTPEVLELVNTFDAEMSQLEAARRIYSMGSGDQNSDASGGDEAGIAAADATKKELLRAIDVRLAAVRQDLTTACTQASAAGFKPDSVSDLQLFADCFGANRLNEACSKFLSLCQRRPDLLPLWKSGAAERGIRSSCESDMSLDDPTEDQTAPSRPLLVHSNRHSSDQEPCAVQTVGKQSDQSKASTSQQTKSFTTFPVRNDNSNEKDAEAREKKDEESPTIQISQPGRRLSVQDRINLFESKQKENSNSSSGSKPSVSKSIELRRLSSDVSLAPAAVEKAVLRRWSGASDMSIDLSADKRENNGESPLCTPSSTSISQEKHTVFPVLSEDIDQKVLADSTGSFQSDSKSDLGKFGDTGQKEHTELQSHVCLSGKEDETDGGRTSWKDLASSVIQTRPFTGRVQQIGVISQEGAEEKDNSLSGGEGGRNIELVDAEVQLMGSAYKKEGAGMKNLAAPKTKTGGSLSRVGDVTSKSRSGNGIDDPAMKDPPQVKSRPRGFHGHSRSFSGQIEGSIGLKARETQEKGISGDQLVTQPKWRSLTGEYEEAATDLVSPVKLQTMAEESHIPKRKFQKPVTAVSEQIKRTQGKKDAGDSSYVNSKLPFPSSKALEGQETSAMPSSNPTEQVQRVRQSKGNQELNDELKMKANELEKFYAEHKLRLPMDQSSSARRSKPADSQIEPVALQHKKSAVQGVAPVKLPEKNLAIDLSGNSDNVTDFHTPPSMKMLGNQDADTLKRNFSDLSFSDDSRGKFYEKYMQKRDAKLREEWGSKRAEKEAKLKAMHDSLERSRAEMKAKFSGSAERRQSLSNTRQRTEKQRSFNMLSNVKEQQTDLVQSEEEELEAYPDDGVSRSNQMKKPFPNRNLSSSTPRNSVAPGSRSSARASNSFSGRRRAPLENPLAQSVPSFSDFRKENTKPSSGISKVPNRSQVRSYARSKSNGEDLPLVKEEKTQQSEFLRKSSVGPVEFKDMSASHGDVANLASLEFDQGQMDHSVQDKFSKNSNSKFFHGKGNGVGPGVGSSSARKAPMTSENLTNDHDFDDSDFVADDLVDMPKGEDDDDLDIVAVQEFANGNSRLSQDSDDSVKSGSENDDSLRSISQVEHPASISEFAASVPSKFHPTGSLKDSPCESPVSWNSHVQNLFSYPHETSDIDASMDSPGSPASWNSHSLGQAEVDAARMRKKWGSAQKPFLVANSSYTQSRKDVTKGFKRLLNFGRKNRGTDSLVDWISATTSEGDDDTEDGRDPANKSSEDLRKSRMGFPQSHPSDDSFNESELNEQVEALRSSIPAPPANFKLRDDHISGSSLKAPRSFFSLSTFRSKGSDTKPR</sequence>
<dbReference type="RefSeq" id="XP_030546059.1">
    <property type="nucleotide sequence ID" value="XM_030690199.1"/>
</dbReference>
<gene>
    <name evidence="3 4" type="primary">LOC115752113</name>
</gene>
<feature type="compositionally biased region" description="Acidic residues" evidence="1">
    <location>
        <begin position="919"/>
        <end position="929"/>
    </location>
</feature>
<dbReference type="PANTHER" id="PTHR31008:SF15">
    <property type="entry name" value="GPI-ANCHORED ADHESIN-LIKE PROTEIN"/>
    <property type="match status" value="1"/>
</dbReference>
<feature type="region of interest" description="Disordered" evidence="1">
    <location>
        <begin position="223"/>
        <end position="346"/>
    </location>
</feature>
<dbReference type="GeneID" id="115752113"/>
<evidence type="ECO:0000313" key="4">
    <source>
        <dbReference type="RefSeq" id="XP_030546135.1"/>
    </source>
</evidence>
<evidence type="ECO:0000313" key="2">
    <source>
        <dbReference type="Proteomes" id="UP000827889"/>
    </source>
</evidence>
<feature type="compositionally biased region" description="Basic residues" evidence="1">
    <location>
        <begin position="579"/>
        <end position="588"/>
    </location>
</feature>
<feature type="region of interest" description="Disordered" evidence="1">
    <location>
        <begin position="1314"/>
        <end position="1389"/>
    </location>
</feature>
<dbReference type="OrthoDB" id="767933at2759"/>
<feature type="compositionally biased region" description="Low complexity" evidence="1">
    <location>
        <begin position="332"/>
        <end position="346"/>
    </location>
</feature>
<protein>
    <submittedName>
        <fullName evidence="3 4">Uncharacterized protein LOC115752113</fullName>
    </submittedName>
</protein>
<feature type="region of interest" description="Disordered" evidence="1">
    <location>
        <begin position="1194"/>
        <end position="1213"/>
    </location>
</feature>
<feature type="region of interest" description="Disordered" evidence="1">
    <location>
        <begin position="382"/>
        <end position="403"/>
    </location>
</feature>
<feature type="region of interest" description="Disordered" evidence="1">
    <location>
        <begin position="1078"/>
        <end position="1184"/>
    </location>
</feature>
<feature type="region of interest" description="Disordered" evidence="1">
    <location>
        <begin position="648"/>
        <end position="726"/>
    </location>
</feature>
<feature type="compositionally biased region" description="Basic and acidic residues" evidence="1">
    <location>
        <begin position="1021"/>
        <end position="1040"/>
    </location>
</feature>
<reference evidence="3" key="1">
    <citation type="submission" date="2025-04" db="UniProtKB">
        <authorList>
            <consortium name="RefSeq"/>
        </authorList>
    </citation>
    <scope>IDENTIFICATION</scope>
</reference>
<evidence type="ECO:0000256" key="1">
    <source>
        <dbReference type="SAM" id="MobiDB-lite"/>
    </source>
</evidence>
<feature type="compositionally biased region" description="Low complexity" evidence="1">
    <location>
        <begin position="956"/>
        <end position="972"/>
    </location>
</feature>
<proteinExistence type="predicted"/>
<feature type="compositionally biased region" description="Polar residues" evidence="1">
    <location>
        <begin position="999"/>
        <end position="1020"/>
    </location>
</feature>
<reference evidence="2" key="2">
    <citation type="submission" date="2025-05" db="UniProtKB">
        <authorList>
            <consortium name="RefSeq"/>
        </authorList>
    </citation>
    <scope>NUCLEOTIDE SEQUENCE [LARGE SCALE GENOMIC DNA]</scope>
</reference>
<dbReference type="Proteomes" id="UP000827889">
    <property type="component" value="Chromosome 2"/>
</dbReference>
<feature type="compositionally biased region" description="Low complexity" evidence="1">
    <location>
        <begin position="263"/>
        <end position="281"/>
    </location>
</feature>
<feature type="region of interest" description="Disordered" evidence="1">
    <location>
        <begin position="539"/>
        <end position="596"/>
    </location>
</feature>
<feature type="compositionally biased region" description="Basic and acidic residues" evidence="1">
    <location>
        <begin position="288"/>
        <end position="303"/>
    </location>
</feature>
<dbReference type="PANTHER" id="PTHR31008">
    <property type="entry name" value="COP1-INTERACTING PROTEIN-RELATED"/>
    <property type="match status" value="1"/>
</dbReference>
<dbReference type="KEGG" id="rarg:115752113"/>
<dbReference type="RefSeq" id="XP_030546135.1">
    <property type="nucleotide sequence ID" value="XM_030690275.1"/>
</dbReference>
<organism evidence="2 3">
    <name type="scientific">Rhodamnia argentea</name>
    <dbReference type="NCBI Taxonomy" id="178133"/>
    <lineage>
        <taxon>Eukaryota</taxon>
        <taxon>Viridiplantae</taxon>
        <taxon>Streptophyta</taxon>
        <taxon>Embryophyta</taxon>
        <taxon>Tracheophyta</taxon>
        <taxon>Spermatophyta</taxon>
        <taxon>Magnoliopsida</taxon>
        <taxon>eudicotyledons</taxon>
        <taxon>Gunneridae</taxon>
        <taxon>Pentapetalae</taxon>
        <taxon>rosids</taxon>
        <taxon>malvids</taxon>
        <taxon>Myrtales</taxon>
        <taxon>Myrtaceae</taxon>
        <taxon>Myrtoideae</taxon>
        <taxon>Myrteae</taxon>
        <taxon>Australasian group</taxon>
        <taxon>Rhodamnia</taxon>
    </lineage>
</organism>
<feature type="compositionally biased region" description="Polar residues" evidence="1">
    <location>
        <begin position="903"/>
        <end position="918"/>
    </location>
</feature>
<accession>A0A8B8QFV9</accession>
<feature type="compositionally biased region" description="Polar residues" evidence="1">
    <location>
        <begin position="697"/>
        <end position="722"/>
    </location>
</feature>
<name>A0A8B8QFV9_9MYRT</name>
<feature type="compositionally biased region" description="Basic and acidic residues" evidence="1">
    <location>
        <begin position="853"/>
        <end position="889"/>
    </location>
</feature>
<feature type="region of interest" description="Disordered" evidence="1">
    <location>
        <begin position="853"/>
        <end position="1040"/>
    </location>
</feature>
<keyword evidence="2" id="KW-1185">Reference proteome</keyword>